<evidence type="ECO:0000256" key="4">
    <source>
        <dbReference type="ARBA" id="ARBA00022839"/>
    </source>
</evidence>
<keyword evidence="2" id="KW-0540">Nuclease</keyword>
<dbReference type="GO" id="GO:0003676">
    <property type="term" value="F:nucleic acid binding"/>
    <property type="evidence" value="ECO:0007669"/>
    <property type="project" value="InterPro"/>
</dbReference>
<proteinExistence type="inferred from homology"/>
<organism evidence="6 7">
    <name type="scientific">Acrasis kona</name>
    <dbReference type="NCBI Taxonomy" id="1008807"/>
    <lineage>
        <taxon>Eukaryota</taxon>
        <taxon>Discoba</taxon>
        <taxon>Heterolobosea</taxon>
        <taxon>Tetramitia</taxon>
        <taxon>Eutetramitia</taxon>
        <taxon>Acrasidae</taxon>
        <taxon>Acrasis</taxon>
    </lineage>
</organism>
<dbReference type="EMBL" id="JAOPGA020001854">
    <property type="protein sequence ID" value="KAL0491748.1"/>
    <property type="molecule type" value="Genomic_DNA"/>
</dbReference>
<dbReference type="AlphaFoldDB" id="A0AAW2ZPH8"/>
<keyword evidence="7" id="KW-1185">Reference proteome</keyword>
<dbReference type="SUPFAM" id="SSF53098">
    <property type="entry name" value="Ribonuclease H-like"/>
    <property type="match status" value="1"/>
</dbReference>
<keyword evidence="4" id="KW-0269">Exonuclease</keyword>
<dbReference type="Pfam" id="PF00929">
    <property type="entry name" value="RNase_T"/>
    <property type="match status" value="1"/>
</dbReference>
<dbReference type="PANTHER" id="PTHR11046">
    <property type="entry name" value="OLIGORIBONUCLEASE, MITOCHONDRIAL"/>
    <property type="match status" value="1"/>
</dbReference>
<dbReference type="InterPro" id="IPR022894">
    <property type="entry name" value="Oligoribonuclease"/>
</dbReference>
<name>A0AAW2ZPH8_9EUKA</name>
<evidence type="ECO:0000313" key="6">
    <source>
        <dbReference type="EMBL" id="KAL0491748.1"/>
    </source>
</evidence>
<dbReference type="GO" id="GO:0005739">
    <property type="term" value="C:mitochondrion"/>
    <property type="evidence" value="ECO:0007669"/>
    <property type="project" value="TreeGrafter"/>
</dbReference>
<dbReference type="InterPro" id="IPR012337">
    <property type="entry name" value="RNaseH-like_sf"/>
</dbReference>
<reference evidence="6 7" key="1">
    <citation type="submission" date="2024-03" db="EMBL/GenBank/DDBJ databases">
        <title>The Acrasis kona genome and developmental transcriptomes reveal deep origins of eukaryotic multicellular pathways.</title>
        <authorList>
            <person name="Sheikh S."/>
            <person name="Fu C.-J."/>
            <person name="Brown M.W."/>
            <person name="Baldauf S.L."/>
        </authorList>
    </citation>
    <scope>NUCLEOTIDE SEQUENCE [LARGE SCALE GENOMIC DNA]</scope>
    <source>
        <strain evidence="6 7">ATCC MYA-3509</strain>
    </source>
</reference>
<dbReference type="FunFam" id="3.30.420.10:FF:000003">
    <property type="entry name" value="Oligoribonuclease"/>
    <property type="match status" value="1"/>
</dbReference>
<dbReference type="InterPro" id="IPR036397">
    <property type="entry name" value="RNaseH_sf"/>
</dbReference>
<protein>
    <submittedName>
        <fullName evidence="6">Oligoribonuclease</fullName>
    </submittedName>
</protein>
<comment type="similarity">
    <text evidence="1">Belongs to the oligoribonuclease family.</text>
</comment>
<dbReference type="InterPro" id="IPR013520">
    <property type="entry name" value="Ribonucl_H"/>
</dbReference>
<evidence type="ECO:0000256" key="2">
    <source>
        <dbReference type="ARBA" id="ARBA00022722"/>
    </source>
</evidence>
<dbReference type="GO" id="GO:0000175">
    <property type="term" value="F:3'-5'-RNA exonuclease activity"/>
    <property type="evidence" value="ECO:0007669"/>
    <property type="project" value="InterPro"/>
</dbReference>
<dbReference type="PANTHER" id="PTHR11046:SF0">
    <property type="entry name" value="OLIGORIBONUCLEASE, MITOCHONDRIAL"/>
    <property type="match status" value="1"/>
</dbReference>
<dbReference type="Proteomes" id="UP001431209">
    <property type="component" value="Unassembled WGS sequence"/>
</dbReference>
<dbReference type="CDD" id="cd06135">
    <property type="entry name" value="Orn"/>
    <property type="match status" value="1"/>
</dbReference>
<evidence type="ECO:0000313" key="7">
    <source>
        <dbReference type="Proteomes" id="UP001431209"/>
    </source>
</evidence>
<evidence type="ECO:0000259" key="5">
    <source>
        <dbReference type="SMART" id="SM00479"/>
    </source>
</evidence>
<dbReference type="SMART" id="SM00479">
    <property type="entry name" value="EXOIII"/>
    <property type="match status" value="1"/>
</dbReference>
<keyword evidence="3" id="KW-0378">Hydrolase</keyword>
<dbReference type="Gene3D" id="3.30.420.10">
    <property type="entry name" value="Ribonuclease H-like superfamily/Ribonuclease H"/>
    <property type="match status" value="1"/>
</dbReference>
<gene>
    <name evidence="6" type="ORF">AKO1_010200</name>
</gene>
<evidence type="ECO:0000256" key="1">
    <source>
        <dbReference type="ARBA" id="ARBA00009921"/>
    </source>
</evidence>
<dbReference type="NCBIfam" id="NF003765">
    <property type="entry name" value="PRK05359.1"/>
    <property type="match status" value="1"/>
</dbReference>
<feature type="domain" description="Exonuclease" evidence="5">
    <location>
        <begin position="6"/>
        <end position="181"/>
    </location>
</feature>
<accession>A0AAW2ZPH8</accession>
<sequence length="181" mass="21209">MTEQDMIVWVDCEMTGLDRTKDKIIEIAVIITDQDLNVVAEMDSITINQSDELLDNMNEWCIKHHGESGLTKRVKESKTSTKEAEDKILKFVKKHVKKERTAPLAGNTVYADRQFLEREMPTFNEYLHYRIIDVSCFKEVAKRWYPTEFAAAPPKTYKHLALDDIRESIKELQYYRASIFK</sequence>
<comment type="caution">
    <text evidence="6">The sequence shown here is derived from an EMBL/GenBank/DDBJ whole genome shotgun (WGS) entry which is preliminary data.</text>
</comment>
<evidence type="ECO:0000256" key="3">
    <source>
        <dbReference type="ARBA" id="ARBA00022801"/>
    </source>
</evidence>